<dbReference type="Pfam" id="PF14331">
    <property type="entry name" value="IcmF-related_N"/>
    <property type="match status" value="1"/>
</dbReference>
<dbReference type="InterPro" id="IPR009612">
    <property type="entry name" value="IcmF-rel"/>
</dbReference>
<dbReference type="InterPro" id="IPR053156">
    <property type="entry name" value="T6SS_TssM-like"/>
</dbReference>
<organism evidence="4 5">
    <name type="scientific">Mesorhabditis spiculigera</name>
    <dbReference type="NCBI Taxonomy" id="96644"/>
    <lineage>
        <taxon>Eukaryota</taxon>
        <taxon>Metazoa</taxon>
        <taxon>Ecdysozoa</taxon>
        <taxon>Nematoda</taxon>
        <taxon>Chromadorea</taxon>
        <taxon>Rhabditida</taxon>
        <taxon>Rhabditina</taxon>
        <taxon>Rhabditomorpha</taxon>
        <taxon>Rhabditoidea</taxon>
        <taxon>Rhabditidae</taxon>
        <taxon>Mesorhabditinae</taxon>
        <taxon>Mesorhabditis</taxon>
    </lineage>
</organism>
<comment type="caution">
    <text evidence="4">The sequence shown here is derived from an EMBL/GenBank/DDBJ whole genome shotgun (WGS) entry which is preliminary data.</text>
</comment>
<keyword evidence="1" id="KW-0472">Membrane</keyword>
<evidence type="ECO:0000256" key="1">
    <source>
        <dbReference type="SAM" id="Phobius"/>
    </source>
</evidence>
<dbReference type="Pfam" id="PF06761">
    <property type="entry name" value="IcmF-related"/>
    <property type="match status" value="1"/>
</dbReference>
<feature type="transmembrane region" description="Helical" evidence="1">
    <location>
        <begin position="444"/>
        <end position="463"/>
    </location>
</feature>
<dbReference type="EMBL" id="CATQJA010002012">
    <property type="protein sequence ID" value="CAJ0569372.1"/>
    <property type="molecule type" value="Genomic_DNA"/>
</dbReference>
<dbReference type="InterPro" id="IPR025743">
    <property type="entry name" value="TssM1_N"/>
</dbReference>
<keyword evidence="5" id="KW-1185">Reference proteome</keyword>
<dbReference type="PANTHER" id="PTHR36153">
    <property type="entry name" value="INNER MEMBRANE PROTEIN-RELATED"/>
    <property type="match status" value="1"/>
</dbReference>
<proteinExistence type="predicted"/>
<feature type="transmembrane region" description="Helical" evidence="1">
    <location>
        <begin position="21"/>
        <end position="40"/>
    </location>
</feature>
<sequence>MMNLWKVVSALVSAGQRRVNLGLPTLVALGVVIALTGIWWLGPRWVWGAHTPLADVSMRLSASVLVLFVPLLVWTLLVFRRQRQWRLEQQQTAARESDPDLKEVELQQLALDQSLAALRQKLGHGDIYELPWYLVLGHRKSGKSSLIGSLQQEESLLNLSSQPGEGDLADGEKVQWWLGHEALLIDTPGEFVSQPLAQGEEESHTGIHARLWEHFLRWLDGNRSRRPLNGIVWMVDLRRLLSQTAQENHQEAQAVRARLDELGRQLGARLPLYVVFSKVDLLEGFDEFFSRLPVSVRREVLGFTFSLGSIDKRNAWADEFQRQYEQFIVRFTEQIMDASSVPYREQERPRLLALIRQLSGIRNTLNVFLLAALGNDRHTLSALVRGVYFTSAVQKGLLLNAVATLAKPAASQVYFTQQLFQRVIYPEAGLAGDNVRVARSKRRLLITGACVAGLGCLSVIGGWQHYFDINRDKAANVLAKSREFSHRNIDTHVDATGRNLLAPMDQIRDAVLVYGDYREAWPLLSDMGLYQGPAIGPTVDRAYLNLLSKRFLPAIASGALRQSTLRPWQQSATGGLARLSHD</sequence>
<dbReference type="Gene3D" id="3.40.50.300">
    <property type="entry name" value="P-loop containing nucleotide triphosphate hydrolases"/>
    <property type="match status" value="1"/>
</dbReference>
<dbReference type="InterPro" id="IPR027417">
    <property type="entry name" value="P-loop_NTPase"/>
</dbReference>
<feature type="transmembrane region" description="Helical" evidence="1">
    <location>
        <begin position="60"/>
        <end position="79"/>
    </location>
</feature>
<keyword evidence="1" id="KW-1133">Transmembrane helix</keyword>
<evidence type="ECO:0000259" key="2">
    <source>
        <dbReference type="Pfam" id="PF06761"/>
    </source>
</evidence>
<evidence type="ECO:0000259" key="3">
    <source>
        <dbReference type="Pfam" id="PF14331"/>
    </source>
</evidence>
<evidence type="ECO:0000313" key="5">
    <source>
        <dbReference type="Proteomes" id="UP001177023"/>
    </source>
</evidence>
<reference evidence="4" key="1">
    <citation type="submission" date="2023-06" db="EMBL/GenBank/DDBJ databases">
        <authorList>
            <person name="Delattre M."/>
        </authorList>
    </citation>
    <scope>NUCLEOTIDE SEQUENCE</scope>
    <source>
        <strain evidence="4">AF72</strain>
    </source>
</reference>
<dbReference type="PANTHER" id="PTHR36153:SF5">
    <property type="entry name" value="EXPORTED PROTEIN"/>
    <property type="match status" value="1"/>
</dbReference>
<dbReference type="InterPro" id="IPR017731">
    <property type="entry name" value="TssM1-like"/>
</dbReference>
<name>A0AA36CJ72_9BILA</name>
<dbReference type="CDD" id="cd00882">
    <property type="entry name" value="Ras_like_GTPase"/>
    <property type="match status" value="1"/>
</dbReference>
<feature type="non-terminal residue" evidence="4">
    <location>
        <position position="582"/>
    </location>
</feature>
<dbReference type="SUPFAM" id="SSF52540">
    <property type="entry name" value="P-loop containing nucleoside triphosphate hydrolases"/>
    <property type="match status" value="1"/>
</dbReference>
<evidence type="ECO:0008006" key="6">
    <source>
        <dbReference type="Google" id="ProtNLM"/>
    </source>
</evidence>
<evidence type="ECO:0000313" key="4">
    <source>
        <dbReference type="EMBL" id="CAJ0569372.1"/>
    </source>
</evidence>
<dbReference type="Proteomes" id="UP001177023">
    <property type="component" value="Unassembled WGS sequence"/>
</dbReference>
<feature type="domain" description="IcmF-related" evidence="2">
    <location>
        <begin position="501"/>
        <end position="557"/>
    </location>
</feature>
<keyword evidence="1" id="KW-0812">Transmembrane</keyword>
<dbReference type="AlphaFoldDB" id="A0AA36CJ72"/>
<feature type="domain" description="Type VI secretion system component TssM1 N-terminal" evidence="3">
    <location>
        <begin position="209"/>
        <end position="450"/>
    </location>
</feature>
<accession>A0AA36CJ72</accession>
<dbReference type="NCBIfam" id="TIGR03348">
    <property type="entry name" value="VI_IcmF"/>
    <property type="match status" value="1"/>
</dbReference>
<gene>
    <name evidence="4" type="ORF">MSPICULIGERA_LOCUS7853</name>
</gene>
<protein>
    <recommendedName>
        <fullName evidence="6">Type VI secretion system membrane subunit TssM</fullName>
    </recommendedName>
</protein>